<keyword evidence="2" id="KW-0732">Signal</keyword>
<dbReference type="AlphaFoldDB" id="A0A3B4BJP6"/>
<feature type="chain" id="PRO_5017281161" evidence="2">
    <location>
        <begin position="19"/>
        <end position="183"/>
    </location>
</feature>
<dbReference type="Pfam" id="PF07117">
    <property type="entry name" value="DUF1373"/>
    <property type="match status" value="1"/>
</dbReference>
<proteinExistence type="predicted"/>
<dbReference type="InterPro" id="IPR009803">
    <property type="entry name" value="DUF1373"/>
</dbReference>
<accession>A0A3B4BJP6</accession>
<feature type="region of interest" description="Disordered" evidence="1">
    <location>
        <begin position="144"/>
        <end position="164"/>
    </location>
</feature>
<evidence type="ECO:0000313" key="4">
    <source>
        <dbReference type="Proteomes" id="UP000261520"/>
    </source>
</evidence>
<protein>
    <submittedName>
        <fullName evidence="3">Uncharacterized protein</fullName>
    </submittedName>
</protein>
<dbReference type="Ensembl" id="ENSPMGT00000031758.1">
    <property type="protein sequence ID" value="ENSPMGP00000029834.1"/>
    <property type="gene ID" value="ENSPMGG00000024013.1"/>
</dbReference>
<evidence type="ECO:0000256" key="1">
    <source>
        <dbReference type="SAM" id="MobiDB-lite"/>
    </source>
</evidence>
<reference evidence="3" key="2">
    <citation type="submission" date="2025-09" db="UniProtKB">
        <authorList>
            <consortium name="Ensembl"/>
        </authorList>
    </citation>
    <scope>IDENTIFICATION</scope>
</reference>
<reference evidence="3" key="1">
    <citation type="submission" date="2025-08" db="UniProtKB">
        <authorList>
            <consortium name="Ensembl"/>
        </authorList>
    </citation>
    <scope>IDENTIFICATION</scope>
</reference>
<feature type="signal peptide" evidence="2">
    <location>
        <begin position="1"/>
        <end position="18"/>
    </location>
</feature>
<name>A0A3B4BJP6_9GOBI</name>
<sequence>MFFRVLWMSYFLFELAACGPMLNYGPNSASPSFVHGYQVVNPDYQNGQEQYVSSVVPSPEDSSQVDWWSAPVNPESAPVANQLPQKFFSDVFDLYPVYSVRSRSRYQNGRSVYAQSRYVPERPRPWPVPFPGFILLPGPYPALQPQDFGQSAPQPGAPQPAAPYPVYTPLQWGFPASDEKGKR</sequence>
<organism evidence="3 4">
    <name type="scientific">Periophthalmus magnuspinnatus</name>
    <dbReference type="NCBI Taxonomy" id="409849"/>
    <lineage>
        <taxon>Eukaryota</taxon>
        <taxon>Metazoa</taxon>
        <taxon>Chordata</taxon>
        <taxon>Craniata</taxon>
        <taxon>Vertebrata</taxon>
        <taxon>Euteleostomi</taxon>
        <taxon>Actinopterygii</taxon>
        <taxon>Neopterygii</taxon>
        <taxon>Teleostei</taxon>
        <taxon>Neoteleostei</taxon>
        <taxon>Acanthomorphata</taxon>
        <taxon>Gobiaria</taxon>
        <taxon>Gobiiformes</taxon>
        <taxon>Gobioidei</taxon>
        <taxon>Gobiidae</taxon>
        <taxon>Oxudercinae</taxon>
        <taxon>Periophthalmus</taxon>
    </lineage>
</organism>
<dbReference type="STRING" id="409849.ENSPMGP00000029834"/>
<dbReference type="Proteomes" id="UP000261520">
    <property type="component" value="Unplaced"/>
</dbReference>
<evidence type="ECO:0000313" key="3">
    <source>
        <dbReference type="Ensembl" id="ENSPMGP00000029834.1"/>
    </source>
</evidence>
<keyword evidence="4" id="KW-1185">Reference proteome</keyword>
<evidence type="ECO:0000256" key="2">
    <source>
        <dbReference type="SAM" id="SignalP"/>
    </source>
</evidence>